<keyword evidence="3" id="KW-0472">Membrane</keyword>
<dbReference type="Gene3D" id="3.80.10.10">
    <property type="entry name" value="Ribonuclease Inhibitor"/>
    <property type="match status" value="1"/>
</dbReference>
<gene>
    <name evidence="4" type="ORF">C2E20_4954</name>
</gene>
<organism evidence="4 5">
    <name type="scientific">Micractinium conductrix</name>
    <dbReference type="NCBI Taxonomy" id="554055"/>
    <lineage>
        <taxon>Eukaryota</taxon>
        <taxon>Viridiplantae</taxon>
        <taxon>Chlorophyta</taxon>
        <taxon>core chlorophytes</taxon>
        <taxon>Trebouxiophyceae</taxon>
        <taxon>Chlorellales</taxon>
        <taxon>Chlorellaceae</taxon>
        <taxon>Chlorella clade</taxon>
        <taxon>Micractinium</taxon>
    </lineage>
</organism>
<keyword evidence="3" id="KW-0812">Transmembrane</keyword>
<feature type="transmembrane region" description="Helical" evidence="3">
    <location>
        <begin position="75"/>
        <end position="96"/>
    </location>
</feature>
<feature type="compositionally biased region" description="Pro residues" evidence="2">
    <location>
        <begin position="345"/>
        <end position="367"/>
    </location>
</feature>
<evidence type="ECO:0000313" key="4">
    <source>
        <dbReference type="EMBL" id="PSC71820.1"/>
    </source>
</evidence>
<evidence type="ECO:0000256" key="2">
    <source>
        <dbReference type="SAM" id="MobiDB-lite"/>
    </source>
</evidence>
<comment type="caution">
    <text evidence="4">The sequence shown here is derived from an EMBL/GenBank/DDBJ whole genome shotgun (WGS) entry which is preliminary data.</text>
</comment>
<feature type="region of interest" description="Disordered" evidence="2">
    <location>
        <begin position="1"/>
        <end position="65"/>
    </location>
</feature>
<dbReference type="SUPFAM" id="SSF52047">
    <property type="entry name" value="RNI-like"/>
    <property type="match status" value="1"/>
</dbReference>
<protein>
    <submittedName>
        <fullName evidence="4">Leucine Rich Repeat family expressed</fullName>
    </submittedName>
</protein>
<comment type="subcellular location">
    <subcellularLocation>
        <location evidence="1">Cytoplasm</location>
        <location evidence="1">Cytoskeleton</location>
        <location evidence="1">Cilium axoneme</location>
    </subcellularLocation>
</comment>
<reference evidence="4 5" key="1">
    <citation type="journal article" date="2018" name="Plant J.">
        <title>Genome sequences of Chlorella sorokiniana UTEX 1602 and Micractinium conductrix SAG 241.80: implications to maltose excretion by a green alga.</title>
        <authorList>
            <person name="Arriola M.B."/>
            <person name="Velmurugan N."/>
            <person name="Zhang Y."/>
            <person name="Plunkett M.H."/>
            <person name="Hondzo H."/>
            <person name="Barney B.M."/>
        </authorList>
    </citation>
    <scope>NUCLEOTIDE SEQUENCE [LARGE SCALE GENOMIC DNA]</scope>
    <source>
        <strain evidence="4 5">SAG 241.80</strain>
    </source>
</reference>
<accession>A0A2P6VCJ8</accession>
<feature type="region of interest" description="Disordered" evidence="2">
    <location>
        <begin position="97"/>
        <end position="117"/>
    </location>
</feature>
<dbReference type="InterPro" id="IPR032675">
    <property type="entry name" value="LRR_dom_sf"/>
</dbReference>
<feature type="region of interest" description="Disordered" evidence="2">
    <location>
        <begin position="340"/>
        <end position="374"/>
    </location>
</feature>
<keyword evidence="3" id="KW-1133">Transmembrane helix</keyword>
<evidence type="ECO:0000256" key="1">
    <source>
        <dbReference type="ARBA" id="ARBA00004430"/>
    </source>
</evidence>
<name>A0A2P6VCJ8_9CHLO</name>
<dbReference type="Proteomes" id="UP000239649">
    <property type="component" value="Unassembled WGS sequence"/>
</dbReference>
<feature type="compositionally biased region" description="Low complexity" evidence="2">
    <location>
        <begin position="14"/>
        <end position="30"/>
    </location>
</feature>
<evidence type="ECO:0000313" key="5">
    <source>
        <dbReference type="Proteomes" id="UP000239649"/>
    </source>
</evidence>
<sequence>MSKFRRDGIGAGAAGQAAAEQLAAAPGPGESIDDSAHDGGPAEWVTASGEPPPSGRTPRYGVDEPPPMWRRAESLIAGWVLVAMLVAVIAAGSAGVTNTQTQNRRARAPPPPVAKGGWSPAQLLPTSAAPDWDVDGVRACQCGFITSWTFSYAKADAANAVSYDDFTHNQPLSGLQAECVGSAMLIGLRTPGDEVATTLPARPAGFPRLLGLGAYVLTNLYGAGPGNVSDSNPADPDNPYNTPRTRIDFVCSSLGDASWVIKGFQLETLLFPKPRIWNIRVLCGEPAACACTAAACDGGARSIAAAGAAGDTPSLRRSLLQQATVLINATVQLTPEQVAAATAPPGTPPGTPPTTPPAGASPPPSTPAAPKGTCTIESDVDLKGGDLFTAPSEASADPSACCRSQQLTVVAPLAQLTTLQHLELTGRPVVLEAHVLPPHLTSLCLNSISHSRTPLTGQLRHVGGSLLRLELSSQGCRPGGYAVLTALTQLTALRLMFCDHLPACLSVLTTLEELVVRATPVYGRLDGSDVVEQVPVAALEAGLATLTKLTSLFVSAKPDVQHDRLPASFTALVHLRRLAWCCTHQPLDPRLPGGAWLAHLDTLVLPAAAAAGSLEVLNGAGQLAMVGVQRQILLQHRGGAEAVAAVVAWAAPRPALRRVVIDYPSSESVPTALAALALL</sequence>
<dbReference type="AlphaFoldDB" id="A0A2P6VCJ8"/>
<proteinExistence type="predicted"/>
<dbReference type="EMBL" id="LHPF02000013">
    <property type="protein sequence ID" value="PSC71820.1"/>
    <property type="molecule type" value="Genomic_DNA"/>
</dbReference>
<keyword evidence="5" id="KW-1185">Reference proteome</keyword>
<dbReference type="GO" id="GO:0005930">
    <property type="term" value="C:axoneme"/>
    <property type="evidence" value="ECO:0007669"/>
    <property type="project" value="UniProtKB-SubCell"/>
</dbReference>
<evidence type="ECO:0000256" key="3">
    <source>
        <dbReference type="SAM" id="Phobius"/>
    </source>
</evidence>